<dbReference type="Gene3D" id="3.40.50.300">
    <property type="entry name" value="P-loop containing nucleotide triphosphate hydrolases"/>
    <property type="match status" value="1"/>
</dbReference>
<dbReference type="InterPro" id="IPR027417">
    <property type="entry name" value="P-loop_NTPase"/>
</dbReference>
<evidence type="ECO:0000259" key="4">
    <source>
        <dbReference type="Pfam" id="PF24883"/>
    </source>
</evidence>
<dbReference type="PANTHER" id="PTHR33112">
    <property type="entry name" value="DOMAIN PROTEIN, PUTATIVE-RELATED"/>
    <property type="match status" value="1"/>
</dbReference>
<evidence type="ECO:0008006" key="7">
    <source>
        <dbReference type="Google" id="ProtNLM"/>
    </source>
</evidence>
<protein>
    <recommendedName>
        <fullName evidence="7">Heterokaryon incompatibility domain-containing protein</fullName>
    </recommendedName>
</protein>
<reference evidence="5" key="1">
    <citation type="journal article" date="2023" name="Mol. Phylogenet. Evol.">
        <title>Genome-scale phylogeny and comparative genomics of the fungal order Sordariales.</title>
        <authorList>
            <person name="Hensen N."/>
            <person name="Bonometti L."/>
            <person name="Westerberg I."/>
            <person name="Brannstrom I.O."/>
            <person name="Guillou S."/>
            <person name="Cros-Aarteil S."/>
            <person name="Calhoun S."/>
            <person name="Haridas S."/>
            <person name="Kuo A."/>
            <person name="Mondo S."/>
            <person name="Pangilinan J."/>
            <person name="Riley R."/>
            <person name="LaButti K."/>
            <person name="Andreopoulos B."/>
            <person name="Lipzen A."/>
            <person name="Chen C."/>
            <person name="Yan M."/>
            <person name="Daum C."/>
            <person name="Ng V."/>
            <person name="Clum A."/>
            <person name="Steindorff A."/>
            <person name="Ohm R.A."/>
            <person name="Martin F."/>
            <person name="Silar P."/>
            <person name="Natvig D.O."/>
            <person name="Lalanne C."/>
            <person name="Gautier V."/>
            <person name="Ament-Velasquez S.L."/>
            <person name="Kruys A."/>
            <person name="Hutchinson M.I."/>
            <person name="Powell A.J."/>
            <person name="Barry K."/>
            <person name="Miller A.N."/>
            <person name="Grigoriev I.V."/>
            <person name="Debuchy R."/>
            <person name="Gladieux P."/>
            <person name="Hiltunen Thoren M."/>
            <person name="Johannesson H."/>
        </authorList>
    </citation>
    <scope>NUCLEOTIDE SEQUENCE</scope>
    <source>
        <strain evidence="5">CBS 315.58</strain>
    </source>
</reference>
<evidence type="ECO:0000313" key="5">
    <source>
        <dbReference type="EMBL" id="KAK4198199.1"/>
    </source>
</evidence>
<feature type="repeat" description="ANK" evidence="2">
    <location>
        <begin position="599"/>
        <end position="631"/>
    </location>
</feature>
<keyword evidence="1" id="KW-0677">Repeat</keyword>
<dbReference type="InterPro" id="IPR056884">
    <property type="entry name" value="NPHP3-like_N"/>
</dbReference>
<dbReference type="Gene3D" id="1.25.40.20">
    <property type="entry name" value="Ankyrin repeat-containing domain"/>
    <property type="match status" value="3"/>
</dbReference>
<name>A0AAN6XCX0_9PEZI</name>
<feature type="domain" description="Nephrocystin 3-like N-terminal" evidence="4">
    <location>
        <begin position="285"/>
        <end position="438"/>
    </location>
</feature>
<feature type="domain" description="Heterokaryon incompatibility" evidence="3">
    <location>
        <begin position="1481"/>
        <end position="1616"/>
    </location>
</feature>
<organism evidence="5 6">
    <name type="scientific">Triangularia verruculosa</name>
    <dbReference type="NCBI Taxonomy" id="2587418"/>
    <lineage>
        <taxon>Eukaryota</taxon>
        <taxon>Fungi</taxon>
        <taxon>Dikarya</taxon>
        <taxon>Ascomycota</taxon>
        <taxon>Pezizomycotina</taxon>
        <taxon>Sordariomycetes</taxon>
        <taxon>Sordariomycetidae</taxon>
        <taxon>Sordariales</taxon>
        <taxon>Podosporaceae</taxon>
        <taxon>Triangularia</taxon>
    </lineage>
</organism>
<keyword evidence="2" id="KW-0040">ANK repeat</keyword>
<gene>
    <name evidence="5" type="ORF">QBC40DRAFT_331921</name>
</gene>
<dbReference type="SMART" id="SM00248">
    <property type="entry name" value="ANK"/>
    <property type="match status" value="14"/>
</dbReference>
<dbReference type="Pfam" id="PF12796">
    <property type="entry name" value="Ank_2"/>
    <property type="match status" value="2"/>
</dbReference>
<sequence>MDENPAFDDYTVAWLCFDDCVETALLLMLDEEHGDIRISGEKGRDDAYRVQQCIYGRASGVGVIVCYCIPGAADVNFLGSLQWNFRKLELVIVVDVKSELPPQVDTTTIQPGDVTLFNISVGHTFSELHGASLHEPLQKINTEVDWLKTYRSPRFQLQGHGPKIIVCPDAQGLEQIYLADGRFLATISDYEDVGFIRILGFSRQCETEESSGYYAATSAACARHVSTQMVASNKLVPSFPDPSRSDRTLITITASITSGDQKRAQVTATEFTSRLLARIRQRFPGTFLWLLSSDEYQRWLHSTNRHTLVFSGDEGAGKSIATSVVIQDLHRRFGNDKTAGITYVYLDMISDQDQQTLFWCLVEQLMRNLSNSTASLPHLRADADLSYTLKILHETIAQFSRVWVIFDAIDKCSPERQGCLLDEIFKLQEDFGLKILITTSSSFSEITRRSKGCLHLAIRAKRADISRFVAGNLFRMPIPCRMDRKVTNRVIHEVVLWSRKNFKLAQQRVGLLAGAIEPSVVLCQPAASLPALEARGLVVAASVNAESVISAFANYGIDVNIVDTRGNTPLGWAAELGYENIARLLAADIRISIDRRNQQGQTPMLLASTFGHDKIVEILLQHGSNPNLKDQESVSPLWAAARAGHTAVVRHLLANELTNLNPRCRSYDHSYELPIIEDEYEFTTPLSITVWCGHTQIVALLLASDQVDRSLTLMGMGLVAFSLKYGHDEIAELLLQQSENGLSTLIGDQNVGTVLRRAAESGCARVLRLLLSKHQTDSNDDSLDPPALLMTAIQAAPGNKLVLQTLLSLEGVESYLCAAKGRETLIAAAAGGNVEAVNILLENMTLDPNIRFGSNRMTPVMMIARARSKALLGVFLVLAQKALDDFLVNANGFNILLHALVGRNWECVETLLETRLFELGHMLPRELPEQVPENLPDDRSDIHPGDLTSDLLNQPPGKDCWNNLYAGHTILSYLVARGCPPDMIKRLLVQHDVEINARGRSGNTLLMEAIKAGQWGTMNQILSIAGVDPNIPDVNGDTPLTAAIKSDRSKYESRRIISRLFGHELVNAATPDNDGRSPLSLAAERGLVKMVERLLTFDQVDPDSRDHEGRSPLSWTVYPTCDPRDTTADREVIAKRLLQTGRVDPNAEDNAGWNPLALAIREDLGDGILNLFLTRGDLDWRRVEKWGRIFLITSMGRREPDLARKIYGMLGFRYDDVKAVIEIPLSQATEEKQESDDESRNVELRRWIWWDHKTLLTLPTQRESDYDGVNVDDRGLCRGCEMIDLDKAFSRIQTQEADNGLLVAKLDDLPAAESQRSCGLCQLIADVSPSDKESAEDQGVFHLRAFSANFTWLCENQKSRFSDLPVSLTDTVFLAVVLFSAWKSNQGRNLLTGKNHVFESLMRSGFIGRMGSNCLRQERALTIQHIPSTGLDFGQIKGWIVECVERHSGACNTTSVNPIPHFRLIHCSTRKILSPTGAVPYTALSYVWGAVEDDGKELDTLDGHKLEAVVEDAIDVTLRLGYDYLWVDRYCIAQQHGSIKDEQLRNMSTVYQNAEVTLIAAAGEDATFGLPGVGQRLREPRPVVKVQGHILTSIPPDPSRIIKSSKWATRGWTYQEGLLSRRRLFFTQHEVSFECGELLAREAIKLPTIFSVSKPQVFPPRSSSWFIPPGSVFDKREAGLGVHELISGYMQRDLTYESDVLNAMLGIFHVYTTITPQPLYHLCGILIVTVNKGPDRQHNQVLLRGSDDEKTNLAAFIRGLLWTSAPTGRRRADFPSWSWTGWQGISTLDPRYGFATSHPVDISIVEPRKPGPPLAWSDYTKLSGEEKQTRFSHYHVLQMEGLVVQVSLRSTDSRINYSGWDVRYQAILELGDDVLVGDFWPTKQCDVSANGRLLTDSWMGVFMTAEKVLVVEEQADGLWERIGVADFWNSMRHYEDKPDGWYGLEKRTILLG</sequence>
<dbReference type="InterPro" id="IPR002110">
    <property type="entry name" value="Ankyrin_rpt"/>
</dbReference>
<dbReference type="SUPFAM" id="SSF48403">
    <property type="entry name" value="Ankyrin repeat"/>
    <property type="match status" value="2"/>
</dbReference>
<feature type="repeat" description="ANK" evidence="2">
    <location>
        <begin position="1074"/>
        <end position="1107"/>
    </location>
</feature>
<dbReference type="Pfam" id="PF24883">
    <property type="entry name" value="NPHP3_N"/>
    <property type="match status" value="1"/>
</dbReference>
<dbReference type="PROSITE" id="PS50088">
    <property type="entry name" value="ANK_REPEAT"/>
    <property type="match status" value="2"/>
</dbReference>
<dbReference type="SUPFAM" id="SSF52540">
    <property type="entry name" value="P-loop containing nucleoside triphosphate hydrolases"/>
    <property type="match status" value="1"/>
</dbReference>
<dbReference type="InterPro" id="IPR036770">
    <property type="entry name" value="Ankyrin_rpt-contain_sf"/>
</dbReference>
<dbReference type="InterPro" id="IPR010730">
    <property type="entry name" value="HET"/>
</dbReference>
<dbReference type="Pfam" id="PF06985">
    <property type="entry name" value="HET"/>
    <property type="match status" value="1"/>
</dbReference>
<evidence type="ECO:0000313" key="6">
    <source>
        <dbReference type="Proteomes" id="UP001303160"/>
    </source>
</evidence>
<evidence type="ECO:0000256" key="2">
    <source>
        <dbReference type="PROSITE-ProRule" id="PRU00023"/>
    </source>
</evidence>
<reference evidence="5" key="2">
    <citation type="submission" date="2023-05" db="EMBL/GenBank/DDBJ databases">
        <authorList>
            <consortium name="Lawrence Berkeley National Laboratory"/>
            <person name="Steindorff A."/>
            <person name="Hensen N."/>
            <person name="Bonometti L."/>
            <person name="Westerberg I."/>
            <person name="Brannstrom I.O."/>
            <person name="Guillou S."/>
            <person name="Cros-Aarteil S."/>
            <person name="Calhoun S."/>
            <person name="Haridas S."/>
            <person name="Kuo A."/>
            <person name="Mondo S."/>
            <person name="Pangilinan J."/>
            <person name="Riley R."/>
            <person name="Labutti K."/>
            <person name="Andreopoulos B."/>
            <person name="Lipzen A."/>
            <person name="Chen C."/>
            <person name="Yanf M."/>
            <person name="Daum C."/>
            <person name="Ng V."/>
            <person name="Clum A."/>
            <person name="Ohm R."/>
            <person name="Martin F."/>
            <person name="Silar P."/>
            <person name="Natvig D."/>
            <person name="Lalanne C."/>
            <person name="Gautier V."/>
            <person name="Ament-Velasquez S.L."/>
            <person name="Kruys A."/>
            <person name="Hutchinson M.I."/>
            <person name="Powell A.J."/>
            <person name="Barry K."/>
            <person name="Miller A.N."/>
            <person name="Grigoriev I.V."/>
            <person name="Debuchy R."/>
            <person name="Gladieux P."/>
            <person name="Thoren M.H."/>
            <person name="Johannesson H."/>
        </authorList>
    </citation>
    <scope>NUCLEOTIDE SEQUENCE</scope>
    <source>
        <strain evidence="5">CBS 315.58</strain>
    </source>
</reference>
<dbReference type="PROSITE" id="PS50297">
    <property type="entry name" value="ANK_REP_REGION"/>
    <property type="match status" value="1"/>
</dbReference>
<keyword evidence="6" id="KW-1185">Reference proteome</keyword>
<dbReference type="EMBL" id="MU863950">
    <property type="protein sequence ID" value="KAK4198199.1"/>
    <property type="molecule type" value="Genomic_DNA"/>
</dbReference>
<proteinExistence type="predicted"/>
<evidence type="ECO:0000256" key="1">
    <source>
        <dbReference type="ARBA" id="ARBA00022737"/>
    </source>
</evidence>
<evidence type="ECO:0000259" key="3">
    <source>
        <dbReference type="Pfam" id="PF06985"/>
    </source>
</evidence>
<dbReference type="PANTHER" id="PTHR33112:SF1">
    <property type="entry name" value="HETEROKARYON INCOMPATIBILITY DOMAIN-CONTAINING PROTEIN"/>
    <property type="match status" value="1"/>
</dbReference>
<dbReference type="Proteomes" id="UP001303160">
    <property type="component" value="Unassembled WGS sequence"/>
</dbReference>
<comment type="caution">
    <text evidence="5">The sequence shown here is derived from an EMBL/GenBank/DDBJ whole genome shotgun (WGS) entry which is preliminary data.</text>
</comment>
<accession>A0AAN6XCX0</accession>